<accession>A0A507E1Q2</accession>
<dbReference type="AlphaFoldDB" id="A0A507E1Q2"/>
<dbReference type="STRING" id="109895.A0A507E1Q2"/>
<gene>
    <name evidence="3" type="ORF">PhCBS80983_g03418</name>
</gene>
<organism evidence="3 4">
    <name type="scientific">Powellomyces hirtus</name>
    <dbReference type="NCBI Taxonomy" id="109895"/>
    <lineage>
        <taxon>Eukaryota</taxon>
        <taxon>Fungi</taxon>
        <taxon>Fungi incertae sedis</taxon>
        <taxon>Chytridiomycota</taxon>
        <taxon>Chytridiomycota incertae sedis</taxon>
        <taxon>Chytridiomycetes</taxon>
        <taxon>Spizellomycetales</taxon>
        <taxon>Powellomycetaceae</taxon>
        <taxon>Powellomyces</taxon>
    </lineage>
</organism>
<proteinExistence type="predicted"/>
<evidence type="ECO:0000256" key="1">
    <source>
        <dbReference type="SAM" id="MobiDB-lite"/>
    </source>
</evidence>
<feature type="signal peptide" evidence="2">
    <location>
        <begin position="1"/>
        <end position="21"/>
    </location>
</feature>
<dbReference type="InterPro" id="IPR032063">
    <property type="entry name" value="MavL-like"/>
</dbReference>
<evidence type="ECO:0000313" key="4">
    <source>
        <dbReference type="Proteomes" id="UP000318582"/>
    </source>
</evidence>
<reference evidence="3 4" key="1">
    <citation type="journal article" date="2019" name="Sci. Rep.">
        <title>Comparative genomics of chytrid fungi reveal insights into the obligate biotrophic and pathogenic lifestyle of Synchytrium endobioticum.</title>
        <authorList>
            <person name="van de Vossenberg B.T.L.H."/>
            <person name="Warris S."/>
            <person name="Nguyen H.D.T."/>
            <person name="van Gent-Pelzer M.P.E."/>
            <person name="Joly D.L."/>
            <person name="van de Geest H.C."/>
            <person name="Bonants P.J.M."/>
            <person name="Smith D.S."/>
            <person name="Levesque C.A."/>
            <person name="van der Lee T.A.J."/>
        </authorList>
    </citation>
    <scope>NUCLEOTIDE SEQUENCE [LARGE SCALE GENOMIC DNA]</scope>
    <source>
        <strain evidence="3 4">CBS 809.83</strain>
    </source>
</reference>
<sequence length="446" mass="49819">MAVSPLLAFISVLLAWFHSETKTNRRQKQPPSAHRQRQQDHSKMFIPTGHRNGLLERSDAFIPSFPTSMNRIRVVDPKLAHTAVHALTACVVVHPRLPGLFDAYLKLKREEGNAVEKAVYADVQTWQQLAVRLITKRPVVFCGSNDNTVLRGVQPDDAVNRVGHREWAKVGTEEEIVGLRMCHYLSYDEMSLSALLGASTGTLFINSGTRDNRGKAQDASLHEFSGVYVGLVGARYEIPGQMEWSYTVGEPIHRTSHMRKLWDEFFGPCELDGKSVNEKRYKQRIKITLESLFLEAERRAKDARKKAYVHVVGLGLGVWAVSDKQAPWLVEAAMEALDELELPNIAVVDFSYFSSECVSLNIARTSNQHIRIKFSNRNPADKLVGEDEGLLLVASFAWDANSYVGNEYFAGRLSASGDPAAACCSTIGELLNPEINPDFPQRVVLL</sequence>
<protein>
    <recommendedName>
        <fullName evidence="5">SRR1-like domain-containing protein</fullName>
    </recommendedName>
</protein>
<dbReference type="Pfam" id="PF16062">
    <property type="entry name" value="MavL-like"/>
    <property type="match status" value="2"/>
</dbReference>
<comment type="caution">
    <text evidence="3">The sequence shown here is derived from an EMBL/GenBank/DDBJ whole genome shotgun (WGS) entry which is preliminary data.</text>
</comment>
<keyword evidence="4" id="KW-1185">Reference proteome</keyword>
<evidence type="ECO:0000313" key="3">
    <source>
        <dbReference type="EMBL" id="TPX58009.1"/>
    </source>
</evidence>
<keyword evidence="2" id="KW-0732">Signal</keyword>
<name>A0A507E1Q2_9FUNG</name>
<evidence type="ECO:0008006" key="5">
    <source>
        <dbReference type="Google" id="ProtNLM"/>
    </source>
</evidence>
<evidence type="ECO:0000256" key="2">
    <source>
        <dbReference type="SAM" id="SignalP"/>
    </source>
</evidence>
<feature type="chain" id="PRO_5021445306" description="SRR1-like domain-containing protein" evidence="2">
    <location>
        <begin position="22"/>
        <end position="446"/>
    </location>
</feature>
<dbReference type="EMBL" id="QEAQ01000043">
    <property type="protein sequence ID" value="TPX58009.1"/>
    <property type="molecule type" value="Genomic_DNA"/>
</dbReference>
<dbReference type="Proteomes" id="UP000318582">
    <property type="component" value="Unassembled WGS sequence"/>
</dbReference>
<feature type="region of interest" description="Disordered" evidence="1">
    <location>
        <begin position="23"/>
        <end position="49"/>
    </location>
</feature>